<accession>A0A3M2M1U1</accession>
<keyword evidence="1" id="KW-0812">Transmembrane</keyword>
<dbReference type="OrthoDB" id="5065411at2"/>
<dbReference type="SUPFAM" id="SSF48317">
    <property type="entry name" value="Acid phosphatase/Vanadium-dependent haloperoxidase"/>
    <property type="match status" value="1"/>
</dbReference>
<feature type="transmembrane region" description="Helical" evidence="1">
    <location>
        <begin position="78"/>
        <end position="96"/>
    </location>
</feature>
<feature type="transmembrane region" description="Helical" evidence="1">
    <location>
        <begin position="168"/>
        <end position="189"/>
    </location>
</feature>
<comment type="caution">
    <text evidence="3">The sequence shown here is derived from an EMBL/GenBank/DDBJ whole genome shotgun (WGS) entry which is preliminary data.</text>
</comment>
<sequence>MAPESAADPGRPRTARPRISAPLHLLGLLALYLVAVCTPFGQRAENALLKGVGAESAWIYDWSGSDYGTSAAPPLDDTALPTLLLGMAVIAAVTVARRCWWRGFAAAGVVAGTFGGTEVLSKKVLPRPDLIGAPDMLTEASFPSGHVAIPAGLALGAVLIASPRVRPYVTMVGMMWLAATAGAVQALYHHRPSDVLGATLLACACYSLAVRLLPAAAASNAPRTPRALPTVALALSAIGALAAGARDDSLTESLVFAAAAFLCASLLWYTTAERPSPTANAPLTESQPRAHRSGT</sequence>
<dbReference type="Gene3D" id="1.20.144.10">
    <property type="entry name" value="Phosphatidic acid phosphatase type 2/haloperoxidase"/>
    <property type="match status" value="1"/>
</dbReference>
<feature type="domain" description="Phosphatidic acid phosphatase type 2/haloperoxidase" evidence="2">
    <location>
        <begin position="126"/>
        <end position="213"/>
    </location>
</feature>
<feature type="transmembrane region" description="Helical" evidence="1">
    <location>
        <begin position="103"/>
        <end position="120"/>
    </location>
</feature>
<feature type="transmembrane region" description="Helical" evidence="1">
    <location>
        <begin position="140"/>
        <end position="161"/>
    </location>
</feature>
<evidence type="ECO:0000313" key="3">
    <source>
        <dbReference type="EMBL" id="RMI41028.1"/>
    </source>
</evidence>
<dbReference type="InterPro" id="IPR000326">
    <property type="entry name" value="PAP2/HPO"/>
</dbReference>
<keyword evidence="1" id="KW-0472">Membrane</keyword>
<gene>
    <name evidence="3" type="ORF">EBO15_24630</name>
</gene>
<evidence type="ECO:0000259" key="2">
    <source>
        <dbReference type="Pfam" id="PF01569"/>
    </source>
</evidence>
<dbReference type="EMBL" id="RFFG01000047">
    <property type="protein sequence ID" value="RMI41028.1"/>
    <property type="molecule type" value="Genomic_DNA"/>
</dbReference>
<dbReference type="InterPro" id="IPR036938">
    <property type="entry name" value="PAP2/HPO_sf"/>
</dbReference>
<feature type="transmembrane region" description="Helical" evidence="1">
    <location>
        <begin position="195"/>
        <end position="214"/>
    </location>
</feature>
<dbReference type="Pfam" id="PF01569">
    <property type="entry name" value="PAP2"/>
    <property type="match status" value="1"/>
</dbReference>
<feature type="transmembrane region" description="Helical" evidence="1">
    <location>
        <begin position="250"/>
        <end position="269"/>
    </location>
</feature>
<protein>
    <submittedName>
        <fullName evidence="3">Phosphatase PAP2 family protein</fullName>
    </submittedName>
</protein>
<dbReference type="AlphaFoldDB" id="A0A3M2M1U1"/>
<dbReference type="Proteomes" id="UP000282674">
    <property type="component" value="Unassembled WGS sequence"/>
</dbReference>
<evidence type="ECO:0000256" key="1">
    <source>
        <dbReference type="SAM" id="Phobius"/>
    </source>
</evidence>
<feature type="transmembrane region" description="Helical" evidence="1">
    <location>
        <begin position="21"/>
        <end position="41"/>
    </location>
</feature>
<reference evidence="3 4" key="1">
    <citation type="submission" date="2018-10" db="EMBL/GenBank/DDBJ databases">
        <title>Isolation from soil.</title>
        <authorList>
            <person name="Hu J."/>
        </authorList>
    </citation>
    <scope>NUCLEOTIDE SEQUENCE [LARGE SCALE GENOMIC DNA]</scope>
    <source>
        <strain evidence="3 4">NEAU-Ht49</strain>
    </source>
</reference>
<feature type="transmembrane region" description="Helical" evidence="1">
    <location>
        <begin position="226"/>
        <end position="244"/>
    </location>
</feature>
<keyword evidence="4" id="KW-1185">Reference proteome</keyword>
<organism evidence="3 4">
    <name type="scientific">Actinomadura harenae</name>
    <dbReference type="NCBI Taxonomy" id="2483351"/>
    <lineage>
        <taxon>Bacteria</taxon>
        <taxon>Bacillati</taxon>
        <taxon>Actinomycetota</taxon>
        <taxon>Actinomycetes</taxon>
        <taxon>Streptosporangiales</taxon>
        <taxon>Thermomonosporaceae</taxon>
        <taxon>Actinomadura</taxon>
    </lineage>
</organism>
<keyword evidence="1" id="KW-1133">Transmembrane helix</keyword>
<proteinExistence type="predicted"/>
<name>A0A3M2M1U1_9ACTN</name>
<evidence type="ECO:0000313" key="4">
    <source>
        <dbReference type="Proteomes" id="UP000282674"/>
    </source>
</evidence>